<keyword evidence="1" id="KW-1133">Transmembrane helix</keyword>
<dbReference type="GO" id="GO:0016787">
    <property type="term" value="F:hydrolase activity"/>
    <property type="evidence" value="ECO:0007669"/>
    <property type="project" value="UniProtKB-ARBA"/>
</dbReference>
<reference evidence="2" key="2">
    <citation type="journal article" date="2023" name="Science">
        <title>Genomic signatures of disease resistance in endangered staghorn corals.</title>
        <authorList>
            <person name="Vollmer S.V."/>
            <person name="Selwyn J.D."/>
            <person name="Despard B.A."/>
            <person name="Roesel C.L."/>
        </authorList>
    </citation>
    <scope>NUCLEOTIDE SEQUENCE</scope>
    <source>
        <strain evidence="2">K2</strain>
    </source>
</reference>
<sequence length="522" mass="60623">MRCKTNFYPGCKAKYCSCHLRRKRNLRKCKWYFLRILRLYYTMKIGRILVLTILFLFLPNRGAVGLTQPTLILISYDGFRWDYMEKVPTPNLEWIVQHGVKAKHLTNAFVTKTFPNHFTLVTGLYEESHGLVGNTFFDPVFNETFYIKSPNYLDTKWWRGEPIWITNQKAWKKSAVVFWPGSEVKIEGQYPTHYLPYDPRLSFEKRVDFVMSMLELEDSPNFIAAYFNEPDHSGHLYGPDSPEVANVIRRMDNVTGYLLENLRTRGLIDQTIITRIQQVMRPVAATADFPVIRHVNLIITSDHGMSSINSSQVIVLEKYLPSSWYTLIGSQHAFDTFFHILPKQGMLNPTYEKLKGIPHLNTYLKNDIPEEFHYKHNRRVMPIFIVADNHWLISQSGGQLKDRGNHGYSNKLSDMHPIFLAHGPAFKKNYIAQPFDNVHVYPLMCHVLGIDPAPNNGSLKAVKQLFKVSKQDFKVLIVLCCISFLAFILMSYGIVSFCVKNRCRMKHYGHVYDLGRSDLYDL</sequence>
<proteinExistence type="predicted"/>
<dbReference type="EMBL" id="JARQWQ010000088">
    <property type="protein sequence ID" value="KAK2552321.1"/>
    <property type="molecule type" value="Genomic_DNA"/>
</dbReference>
<dbReference type="InterPro" id="IPR017850">
    <property type="entry name" value="Alkaline_phosphatase_core_sf"/>
</dbReference>
<reference evidence="2" key="1">
    <citation type="journal article" date="2023" name="G3 (Bethesda)">
        <title>Whole genome assembly and annotation of the endangered Caribbean coral Acropora cervicornis.</title>
        <authorList>
            <person name="Selwyn J.D."/>
            <person name="Vollmer S.V."/>
        </authorList>
    </citation>
    <scope>NUCLEOTIDE SEQUENCE</scope>
    <source>
        <strain evidence="2">K2</strain>
    </source>
</reference>
<dbReference type="SUPFAM" id="SSF53649">
    <property type="entry name" value="Alkaline phosphatase-like"/>
    <property type="match status" value="1"/>
</dbReference>
<dbReference type="AlphaFoldDB" id="A0AAD9Q0X5"/>
<keyword evidence="3" id="KW-1185">Reference proteome</keyword>
<organism evidence="2 3">
    <name type="scientific">Acropora cervicornis</name>
    <name type="common">Staghorn coral</name>
    <dbReference type="NCBI Taxonomy" id="6130"/>
    <lineage>
        <taxon>Eukaryota</taxon>
        <taxon>Metazoa</taxon>
        <taxon>Cnidaria</taxon>
        <taxon>Anthozoa</taxon>
        <taxon>Hexacorallia</taxon>
        <taxon>Scleractinia</taxon>
        <taxon>Astrocoeniina</taxon>
        <taxon>Acroporidae</taxon>
        <taxon>Acropora</taxon>
    </lineage>
</organism>
<keyword evidence="1" id="KW-0812">Transmembrane</keyword>
<comment type="caution">
    <text evidence="2">The sequence shown here is derived from an EMBL/GenBank/DDBJ whole genome shotgun (WGS) entry which is preliminary data.</text>
</comment>
<dbReference type="InterPro" id="IPR002591">
    <property type="entry name" value="Phosphodiest/P_Trfase"/>
</dbReference>
<dbReference type="PANTHER" id="PTHR10151">
    <property type="entry name" value="ECTONUCLEOTIDE PYROPHOSPHATASE/PHOSPHODIESTERASE"/>
    <property type="match status" value="1"/>
</dbReference>
<accession>A0AAD9Q0X5</accession>
<evidence type="ECO:0000313" key="2">
    <source>
        <dbReference type="EMBL" id="KAK2552321.1"/>
    </source>
</evidence>
<dbReference type="Pfam" id="PF01663">
    <property type="entry name" value="Phosphodiest"/>
    <property type="match status" value="1"/>
</dbReference>
<name>A0AAD9Q0X5_ACRCE</name>
<protein>
    <submittedName>
        <fullName evidence="2">Ectonucleotide pyrophosphatase/phosphodiesterase family member 5</fullName>
    </submittedName>
</protein>
<dbReference type="CDD" id="cd16018">
    <property type="entry name" value="Enpp"/>
    <property type="match status" value="1"/>
</dbReference>
<dbReference type="Gene3D" id="3.40.720.10">
    <property type="entry name" value="Alkaline Phosphatase, subunit A"/>
    <property type="match status" value="1"/>
</dbReference>
<gene>
    <name evidence="2" type="ORF">P5673_026639</name>
</gene>
<keyword evidence="1" id="KW-0472">Membrane</keyword>
<evidence type="ECO:0000313" key="3">
    <source>
        <dbReference type="Proteomes" id="UP001249851"/>
    </source>
</evidence>
<feature type="transmembrane region" description="Helical" evidence="1">
    <location>
        <begin position="475"/>
        <end position="499"/>
    </location>
</feature>
<evidence type="ECO:0000256" key="1">
    <source>
        <dbReference type="SAM" id="Phobius"/>
    </source>
</evidence>
<dbReference type="PANTHER" id="PTHR10151:SF120">
    <property type="entry name" value="BIS(5'-ADENOSYL)-TRIPHOSPHATASE"/>
    <property type="match status" value="1"/>
</dbReference>
<dbReference type="Proteomes" id="UP001249851">
    <property type="component" value="Unassembled WGS sequence"/>
</dbReference>